<evidence type="ECO:0000313" key="3">
    <source>
        <dbReference type="EMBL" id="KAE9629659.1"/>
    </source>
</evidence>
<sequence>MKIGVTLAVLVLGATTASAQDLKYSNAASDNCLVQSGSFDAQKTCIGLSASACMDATPDGSTTIGMMQCLDSERDYWDARLNQVYKRVRSEAKAQDAELAEIGSSAPKTAPALRDMQRAWITYRDATCDFEQSQWGGGSGGGPAVLSCLLQMTGEQAIYLEHSGLGG</sequence>
<evidence type="ECO:0000313" key="4">
    <source>
        <dbReference type="Proteomes" id="UP000441586"/>
    </source>
</evidence>
<dbReference type="Gene3D" id="1.20.1270.180">
    <property type="match status" value="1"/>
</dbReference>
<feature type="signal peptide" evidence="1">
    <location>
        <begin position="1"/>
        <end position="19"/>
    </location>
</feature>
<feature type="domain" description="Lysozyme inhibitor LprI-like N-terminal" evidence="2">
    <location>
        <begin position="53"/>
        <end position="159"/>
    </location>
</feature>
<accession>A0A6A4REX9</accession>
<evidence type="ECO:0000256" key="1">
    <source>
        <dbReference type="SAM" id="SignalP"/>
    </source>
</evidence>
<dbReference type="InterPro" id="IPR009739">
    <property type="entry name" value="LprI-like_N"/>
</dbReference>
<comment type="caution">
    <text evidence="3">The sequence shown here is derived from an EMBL/GenBank/DDBJ whole genome shotgun (WGS) entry which is preliminary data.</text>
</comment>
<feature type="chain" id="PRO_5025377239" evidence="1">
    <location>
        <begin position="20"/>
        <end position="167"/>
    </location>
</feature>
<keyword evidence="1" id="KW-0732">Signal</keyword>
<dbReference type="RefSeq" id="WP_158979718.1">
    <property type="nucleotide sequence ID" value="NZ_WSFO01000006.1"/>
</dbReference>
<name>A0A6A4REX9_9RHOB</name>
<dbReference type="Proteomes" id="UP000441586">
    <property type="component" value="Unassembled WGS sequence"/>
</dbReference>
<dbReference type="AlphaFoldDB" id="A0A6A4REX9"/>
<evidence type="ECO:0000259" key="2">
    <source>
        <dbReference type="Pfam" id="PF07007"/>
    </source>
</evidence>
<gene>
    <name evidence="3" type="ORF">GP644_11630</name>
</gene>
<reference evidence="3 4" key="1">
    <citation type="submission" date="2019-12" db="EMBL/GenBank/DDBJ databases">
        <authorList>
            <person name="Zhang Y.-J."/>
        </authorList>
    </citation>
    <scope>NUCLEOTIDE SEQUENCE [LARGE SCALE GENOMIC DNA]</scope>
    <source>
        <strain evidence="3 4">H18S-6</strain>
    </source>
</reference>
<proteinExistence type="predicted"/>
<dbReference type="EMBL" id="WSFO01000006">
    <property type="protein sequence ID" value="KAE9629659.1"/>
    <property type="molecule type" value="Genomic_DNA"/>
</dbReference>
<dbReference type="Pfam" id="PF07007">
    <property type="entry name" value="LprI"/>
    <property type="match status" value="1"/>
</dbReference>
<protein>
    <submittedName>
        <fullName evidence="3">DUF1311 domain-containing protein</fullName>
    </submittedName>
</protein>
<organism evidence="3 4">
    <name type="scientific">Parasedimentitalea maritima</name>
    <dbReference type="NCBI Taxonomy" id="2578117"/>
    <lineage>
        <taxon>Bacteria</taxon>
        <taxon>Pseudomonadati</taxon>
        <taxon>Pseudomonadota</taxon>
        <taxon>Alphaproteobacteria</taxon>
        <taxon>Rhodobacterales</taxon>
        <taxon>Paracoccaceae</taxon>
        <taxon>Parasedimentitalea</taxon>
    </lineage>
</organism>